<feature type="non-terminal residue" evidence="2">
    <location>
        <position position="304"/>
    </location>
</feature>
<dbReference type="Proteomes" id="UP000789759">
    <property type="component" value="Unassembled WGS sequence"/>
</dbReference>
<dbReference type="Gene3D" id="1.10.510.10">
    <property type="entry name" value="Transferase(Phosphotransferase) domain 1"/>
    <property type="match status" value="1"/>
</dbReference>
<gene>
    <name evidence="2" type="ORF">CPELLU_LOCUS14008</name>
</gene>
<protein>
    <submittedName>
        <fullName evidence="2">21055_t:CDS:1</fullName>
    </submittedName>
</protein>
<comment type="caution">
    <text evidence="2">The sequence shown here is derived from an EMBL/GenBank/DDBJ whole genome shotgun (WGS) entry which is preliminary data.</text>
</comment>
<dbReference type="InterPro" id="IPR011009">
    <property type="entry name" value="Kinase-like_dom_sf"/>
</dbReference>
<dbReference type="EMBL" id="CAJVQA010015839">
    <property type="protein sequence ID" value="CAG8739564.1"/>
    <property type="molecule type" value="Genomic_DNA"/>
</dbReference>
<dbReference type="InterPro" id="IPR001245">
    <property type="entry name" value="Ser-Thr/Tyr_kinase_cat_dom"/>
</dbReference>
<feature type="non-terminal residue" evidence="2">
    <location>
        <position position="1"/>
    </location>
</feature>
<dbReference type="SUPFAM" id="SSF56112">
    <property type="entry name" value="Protein kinase-like (PK-like)"/>
    <property type="match status" value="1"/>
</dbReference>
<evidence type="ECO:0000313" key="3">
    <source>
        <dbReference type="Proteomes" id="UP000789759"/>
    </source>
</evidence>
<dbReference type="AlphaFoldDB" id="A0A9N9ILC2"/>
<evidence type="ECO:0000259" key="1">
    <source>
        <dbReference type="PROSITE" id="PS50011"/>
    </source>
</evidence>
<name>A0A9N9ILC2_9GLOM</name>
<dbReference type="OrthoDB" id="3269467at2759"/>
<dbReference type="Pfam" id="PF07714">
    <property type="entry name" value="PK_Tyr_Ser-Thr"/>
    <property type="match status" value="1"/>
</dbReference>
<sequence length="304" mass="35648">MTISELFSEKLKHLQIIQTLVEIEAVKNYRPPKITSTVKEYATETLDLGESVKKLKHKEVSNIKLKVHDALDTHLIGNLKLEPDICKIVFFLEKQEYKKEITQKLDIYSFGVIMSEVFTRYPPYHLALKVCKGLRLKIRCKISQLLLDLMNKCLDVEPQNQPTVSELVDTLYQLYGSCYKVVELDKKKHIDSEYVAFEFCTKKISVFEIDDDILFEIHKFLYPIQQLIINEFCIIEGKIEKEKATLGLISLHSWLRFQQIFEEAGFDIYTCCELIELIEIMRNVYWQVEERGNFAQTDAFVQEL</sequence>
<dbReference type="PROSITE" id="PS50011">
    <property type="entry name" value="PROTEIN_KINASE_DOM"/>
    <property type="match status" value="1"/>
</dbReference>
<dbReference type="GO" id="GO:0004672">
    <property type="term" value="F:protein kinase activity"/>
    <property type="evidence" value="ECO:0007669"/>
    <property type="project" value="InterPro"/>
</dbReference>
<feature type="domain" description="Protein kinase" evidence="1">
    <location>
        <begin position="1"/>
        <end position="175"/>
    </location>
</feature>
<dbReference type="InterPro" id="IPR000719">
    <property type="entry name" value="Prot_kinase_dom"/>
</dbReference>
<proteinExistence type="predicted"/>
<accession>A0A9N9ILC2</accession>
<organism evidence="2 3">
    <name type="scientific">Cetraspora pellucida</name>
    <dbReference type="NCBI Taxonomy" id="1433469"/>
    <lineage>
        <taxon>Eukaryota</taxon>
        <taxon>Fungi</taxon>
        <taxon>Fungi incertae sedis</taxon>
        <taxon>Mucoromycota</taxon>
        <taxon>Glomeromycotina</taxon>
        <taxon>Glomeromycetes</taxon>
        <taxon>Diversisporales</taxon>
        <taxon>Gigasporaceae</taxon>
        <taxon>Cetraspora</taxon>
    </lineage>
</organism>
<evidence type="ECO:0000313" key="2">
    <source>
        <dbReference type="EMBL" id="CAG8739564.1"/>
    </source>
</evidence>
<keyword evidence="3" id="KW-1185">Reference proteome</keyword>
<dbReference type="GO" id="GO:0005524">
    <property type="term" value="F:ATP binding"/>
    <property type="evidence" value="ECO:0007669"/>
    <property type="project" value="InterPro"/>
</dbReference>
<reference evidence="2" key="1">
    <citation type="submission" date="2021-06" db="EMBL/GenBank/DDBJ databases">
        <authorList>
            <person name="Kallberg Y."/>
            <person name="Tangrot J."/>
            <person name="Rosling A."/>
        </authorList>
    </citation>
    <scope>NUCLEOTIDE SEQUENCE</scope>
    <source>
        <strain evidence="2">FL966</strain>
    </source>
</reference>